<dbReference type="Proteomes" id="UP000270581">
    <property type="component" value="Unassembled WGS sequence"/>
</dbReference>
<dbReference type="PANTHER" id="PTHR30006">
    <property type="entry name" value="THIAMINE-BINDING PERIPLASMIC PROTEIN-RELATED"/>
    <property type="match status" value="1"/>
</dbReference>
<evidence type="ECO:0000256" key="1">
    <source>
        <dbReference type="ARBA" id="ARBA00022729"/>
    </source>
</evidence>
<gene>
    <name evidence="3" type="ORF">Nmn1133_06990</name>
</gene>
<protein>
    <submittedName>
        <fullName evidence="3">Extracellular solute-binding protein</fullName>
    </submittedName>
</protein>
<organism evidence="3 4">
    <name type="scientific">Halosegnis longus</name>
    <dbReference type="NCBI Taxonomy" id="2216012"/>
    <lineage>
        <taxon>Archaea</taxon>
        <taxon>Methanobacteriati</taxon>
        <taxon>Methanobacteriota</taxon>
        <taxon>Stenosarchaea group</taxon>
        <taxon>Halobacteria</taxon>
        <taxon>Halobacteriales</taxon>
        <taxon>Natronomonadaceae</taxon>
        <taxon>Halosegnis</taxon>
    </lineage>
</organism>
<feature type="region of interest" description="Disordered" evidence="2">
    <location>
        <begin position="1"/>
        <end position="21"/>
    </location>
</feature>
<name>A0AAJ4UVV6_9EURY</name>
<dbReference type="AlphaFoldDB" id="A0AAJ4UVV6"/>
<comment type="caution">
    <text evidence="3">The sequence shown here is derived from an EMBL/GenBank/DDBJ whole genome shotgun (WGS) entry which is preliminary data.</text>
</comment>
<dbReference type="Gene3D" id="3.40.190.10">
    <property type="entry name" value="Periplasmic binding protein-like II"/>
    <property type="match status" value="2"/>
</dbReference>
<proteinExistence type="predicted"/>
<dbReference type="SUPFAM" id="SSF53850">
    <property type="entry name" value="Periplasmic binding protein-like II"/>
    <property type="match status" value="1"/>
</dbReference>
<evidence type="ECO:0000313" key="4">
    <source>
        <dbReference type="Proteomes" id="UP000270581"/>
    </source>
</evidence>
<keyword evidence="4" id="KW-1185">Reference proteome</keyword>
<sequence length="404" mass="43310">MTEREPTRFSDLGSPKADMNDSTRRRYLAGLGTAVTAGLAGCNNLLGGDSDEGNPSQQVEVPALTQLRGSGSIVEGRPQPEGTSINDLPNLSGELSLYLGGGEGGIYREFVEILEQAYPEFTVLPTTNTSSTLAQQIVEEVNSGASRADVFWSIDASSLAYVTQNDAVESLPEEVTSPVPDSFTGPDNAWVGIAGRARAIPYNTNELSEDDIPNKVADFPNTPALQGTMGWAPTYGAFKSFITAMRLLRGEDATRQWLVDMREAGTERYGNEYVVSQQVADGALNAGFANHYYALRVQNQRPDAPIDLAFTEGDAGALVNVAGATRIQGTDNADLADLFIRHLLTAEAQEFFATRSFAYPMIDGVQPVGDLPLVSELNPPEIDLSELSDLETTLDLMEEAGVSG</sequence>
<evidence type="ECO:0000256" key="2">
    <source>
        <dbReference type="SAM" id="MobiDB-lite"/>
    </source>
</evidence>
<reference evidence="3 4" key="1">
    <citation type="submission" date="2018-11" db="EMBL/GenBank/DDBJ databases">
        <title>Genome sequences of Natronomonas sp. CBA1133.</title>
        <authorList>
            <person name="Roh S.W."/>
            <person name="Cha I.-T."/>
        </authorList>
    </citation>
    <scope>NUCLEOTIDE SEQUENCE [LARGE SCALE GENOMIC DNA]</scope>
    <source>
        <strain evidence="3 4">CBA1133</strain>
    </source>
</reference>
<accession>A0AAJ4UVV6</accession>
<dbReference type="Pfam" id="PF13343">
    <property type="entry name" value="SBP_bac_6"/>
    <property type="match status" value="1"/>
</dbReference>
<dbReference type="EMBL" id="RJJC01000001">
    <property type="protein sequence ID" value="RNJ26438.1"/>
    <property type="molecule type" value="Genomic_DNA"/>
</dbReference>
<dbReference type="PANTHER" id="PTHR30006:SF24">
    <property type="entry name" value="SLL0237 PROTEIN"/>
    <property type="match status" value="1"/>
</dbReference>
<keyword evidence="1" id="KW-0732">Signal</keyword>
<evidence type="ECO:0000313" key="3">
    <source>
        <dbReference type="EMBL" id="RNJ26438.1"/>
    </source>
</evidence>